<proteinExistence type="predicted"/>
<protein>
    <submittedName>
        <fullName evidence="1">Uncharacterized protein</fullName>
    </submittedName>
</protein>
<accession>A0AAV9UAM9</accession>
<keyword evidence="2" id="KW-1185">Reference proteome</keyword>
<organism evidence="1 2">
    <name type="scientific">Orbilia brochopaga</name>
    <dbReference type="NCBI Taxonomy" id="3140254"/>
    <lineage>
        <taxon>Eukaryota</taxon>
        <taxon>Fungi</taxon>
        <taxon>Dikarya</taxon>
        <taxon>Ascomycota</taxon>
        <taxon>Pezizomycotina</taxon>
        <taxon>Orbiliomycetes</taxon>
        <taxon>Orbiliales</taxon>
        <taxon>Orbiliaceae</taxon>
        <taxon>Orbilia</taxon>
    </lineage>
</organism>
<evidence type="ECO:0000313" key="2">
    <source>
        <dbReference type="Proteomes" id="UP001375240"/>
    </source>
</evidence>
<sequence length="314" mass="35773">MKPHTDRTRVLSVLRALCIANIIFSTAHFCVAVPLSDDFTTTTSTALVRRDDPPKVPPGSDAKDSSAFRSFYEPTCTLGMWSDSFRDGYGKELWSFDTKLWKWWIRNMGQWEGFPFGDGFPPNTCVKTKDLNDRLDNSITQYRLAGYCECEFFDNDNCEGHLFNAFNRDDMQLRTNGPDNDRISSFKCWPTDHYDSFVNGHVELFYQDSLGTAVQIEKKDFQQIDQFGFGTIWRTTCYNLPEGNTLRKYVVTGVTCQFYDNIGCWGAGRPIDYVTRTGHAGVDSLGGLGDPPYALKSFFCMLPFGIAFEPRKDM</sequence>
<comment type="caution">
    <text evidence="1">The sequence shown here is derived from an EMBL/GenBank/DDBJ whole genome shotgun (WGS) entry which is preliminary data.</text>
</comment>
<gene>
    <name evidence="1" type="ORF">TWF696_001908</name>
</gene>
<name>A0AAV9UAM9_9PEZI</name>
<evidence type="ECO:0000313" key="1">
    <source>
        <dbReference type="EMBL" id="KAK6336347.1"/>
    </source>
</evidence>
<dbReference type="Proteomes" id="UP001375240">
    <property type="component" value="Unassembled WGS sequence"/>
</dbReference>
<dbReference type="EMBL" id="JAVHNQ010000011">
    <property type="protein sequence ID" value="KAK6336347.1"/>
    <property type="molecule type" value="Genomic_DNA"/>
</dbReference>
<dbReference type="AlphaFoldDB" id="A0AAV9UAM9"/>
<reference evidence="1 2" key="1">
    <citation type="submission" date="2019-10" db="EMBL/GenBank/DDBJ databases">
        <authorList>
            <person name="Palmer J.M."/>
        </authorList>
    </citation>
    <scope>NUCLEOTIDE SEQUENCE [LARGE SCALE GENOMIC DNA]</scope>
    <source>
        <strain evidence="1 2">TWF696</strain>
    </source>
</reference>